<dbReference type="EMBL" id="JAUEPN010000001">
    <property type="protein sequence ID" value="KAK3300013.1"/>
    <property type="molecule type" value="Genomic_DNA"/>
</dbReference>
<evidence type="ECO:0000313" key="4">
    <source>
        <dbReference type="EMBL" id="KAK3300013.1"/>
    </source>
</evidence>
<dbReference type="InterPro" id="IPR007527">
    <property type="entry name" value="Znf_SWIM"/>
</dbReference>
<comment type="caution">
    <text evidence="4">The sequence shown here is derived from an EMBL/GenBank/DDBJ whole genome shotgun (WGS) entry which is preliminary data.</text>
</comment>
<keyword evidence="1" id="KW-0862">Zinc</keyword>
<keyword evidence="1" id="KW-0479">Metal-binding</keyword>
<dbReference type="GO" id="GO:0008270">
    <property type="term" value="F:zinc ion binding"/>
    <property type="evidence" value="ECO:0007669"/>
    <property type="project" value="UniProtKB-KW"/>
</dbReference>
<accession>A0AAE0HNW0</accession>
<dbReference type="AlphaFoldDB" id="A0AAE0HNW0"/>
<evidence type="ECO:0000259" key="3">
    <source>
        <dbReference type="PROSITE" id="PS50966"/>
    </source>
</evidence>
<dbReference type="GeneID" id="87845279"/>
<gene>
    <name evidence="4" type="ORF">B0H64DRAFT_4976</name>
</gene>
<evidence type="ECO:0000256" key="1">
    <source>
        <dbReference type="PROSITE-ProRule" id="PRU00325"/>
    </source>
</evidence>
<reference evidence="4" key="2">
    <citation type="submission" date="2023-06" db="EMBL/GenBank/DDBJ databases">
        <authorList>
            <consortium name="Lawrence Berkeley National Laboratory"/>
            <person name="Haridas S."/>
            <person name="Hensen N."/>
            <person name="Bonometti L."/>
            <person name="Westerberg I."/>
            <person name="Brannstrom I.O."/>
            <person name="Guillou S."/>
            <person name="Cros-Aarteil S."/>
            <person name="Calhoun S."/>
            <person name="Kuo A."/>
            <person name="Mondo S."/>
            <person name="Pangilinan J."/>
            <person name="Riley R."/>
            <person name="Labutti K."/>
            <person name="Andreopoulos B."/>
            <person name="Lipzen A."/>
            <person name="Chen C."/>
            <person name="Yanf M."/>
            <person name="Daum C."/>
            <person name="Ng V."/>
            <person name="Clum A."/>
            <person name="Steindorff A."/>
            <person name="Ohm R."/>
            <person name="Martin F."/>
            <person name="Silar P."/>
            <person name="Natvig D."/>
            <person name="Lalanne C."/>
            <person name="Gautier V."/>
            <person name="Ament-Velasquez S.L."/>
            <person name="Kruys A."/>
            <person name="Hutchinson M.I."/>
            <person name="Powell A.J."/>
            <person name="Barry K."/>
            <person name="Miller A.N."/>
            <person name="Grigoriev I.V."/>
            <person name="Debuchy R."/>
            <person name="Gladieux P."/>
            <person name="Thoren M.H."/>
            <person name="Johannesson H."/>
        </authorList>
    </citation>
    <scope>NUCLEOTIDE SEQUENCE</scope>
    <source>
        <strain evidence="4">CBS 168.71</strain>
    </source>
</reference>
<protein>
    <recommendedName>
        <fullName evidence="3">SWIM-type domain-containing protein</fullName>
    </recommendedName>
</protein>
<dbReference type="PROSITE" id="PS50966">
    <property type="entry name" value="ZF_SWIM"/>
    <property type="match status" value="1"/>
</dbReference>
<feature type="region of interest" description="Disordered" evidence="2">
    <location>
        <begin position="20"/>
        <end position="68"/>
    </location>
</feature>
<organism evidence="4 5">
    <name type="scientific">Chaetomium fimeti</name>
    <dbReference type="NCBI Taxonomy" id="1854472"/>
    <lineage>
        <taxon>Eukaryota</taxon>
        <taxon>Fungi</taxon>
        <taxon>Dikarya</taxon>
        <taxon>Ascomycota</taxon>
        <taxon>Pezizomycotina</taxon>
        <taxon>Sordariomycetes</taxon>
        <taxon>Sordariomycetidae</taxon>
        <taxon>Sordariales</taxon>
        <taxon>Chaetomiaceae</taxon>
        <taxon>Chaetomium</taxon>
    </lineage>
</organism>
<name>A0AAE0HNW0_9PEZI</name>
<dbReference type="RefSeq" id="XP_062663527.1">
    <property type="nucleotide sequence ID" value="XM_062808331.1"/>
</dbReference>
<reference evidence="4" key="1">
    <citation type="journal article" date="2023" name="Mol. Phylogenet. Evol.">
        <title>Genome-scale phylogeny and comparative genomics of the fungal order Sordariales.</title>
        <authorList>
            <person name="Hensen N."/>
            <person name="Bonometti L."/>
            <person name="Westerberg I."/>
            <person name="Brannstrom I.O."/>
            <person name="Guillou S."/>
            <person name="Cros-Aarteil S."/>
            <person name="Calhoun S."/>
            <person name="Haridas S."/>
            <person name="Kuo A."/>
            <person name="Mondo S."/>
            <person name="Pangilinan J."/>
            <person name="Riley R."/>
            <person name="LaButti K."/>
            <person name="Andreopoulos B."/>
            <person name="Lipzen A."/>
            <person name="Chen C."/>
            <person name="Yan M."/>
            <person name="Daum C."/>
            <person name="Ng V."/>
            <person name="Clum A."/>
            <person name="Steindorff A."/>
            <person name="Ohm R.A."/>
            <person name="Martin F."/>
            <person name="Silar P."/>
            <person name="Natvig D.O."/>
            <person name="Lalanne C."/>
            <person name="Gautier V."/>
            <person name="Ament-Velasquez S.L."/>
            <person name="Kruys A."/>
            <person name="Hutchinson M.I."/>
            <person name="Powell A.J."/>
            <person name="Barry K."/>
            <person name="Miller A.N."/>
            <person name="Grigoriev I.V."/>
            <person name="Debuchy R."/>
            <person name="Gladieux P."/>
            <person name="Hiltunen Thoren M."/>
            <person name="Johannesson H."/>
        </authorList>
    </citation>
    <scope>NUCLEOTIDE SEQUENCE</scope>
    <source>
        <strain evidence="4">CBS 168.71</strain>
    </source>
</reference>
<feature type="compositionally biased region" description="Gly residues" evidence="2">
    <location>
        <begin position="507"/>
        <end position="526"/>
    </location>
</feature>
<evidence type="ECO:0000256" key="2">
    <source>
        <dbReference type="SAM" id="MobiDB-lite"/>
    </source>
</evidence>
<dbReference type="Proteomes" id="UP001278766">
    <property type="component" value="Unassembled WGS sequence"/>
</dbReference>
<keyword evidence="5" id="KW-1185">Reference proteome</keyword>
<feature type="domain" description="SWIM-type" evidence="3">
    <location>
        <begin position="130"/>
        <end position="169"/>
    </location>
</feature>
<keyword evidence="1" id="KW-0863">Zinc-finger</keyword>
<sequence length="551" mass="59990">MSLSPTTRLSRLSLECNSVIPLDKGRMSSPRTPAPMPDSGHASDASDWEIEEEEEDEEGTNVVSSPTGFKYNVSRLSPEARQAAKGLFNQTSPREPPQISLELCGVREEDSEGAGFFYAFQMHEVVPCSVRIGARDSGRFSTPKCECPDARYGQASPCKHLIWLFDKISKQALFDHDPDSELNLTEFGYPEELGDPFDQISQIGLDILADDLRCDASEPDSDITPPNPTRVREAREMVAAVAGVQPYELDDYRPDLEVSYNPDNLIRRGDLGATLFSLILASHSLAEWVRAELSPSDPAVDPFRSIQYRVIRVIQQLDASLDPERDPTVAERRERRTGAPRSVDWACRQIQHSVRRIEKLVSRGSSPLSGWARSSAARSLVVILKAVVGQKDLYARLVGDHDTGFVYSALDMLADQSQYIDALEEIMEKIGVYGAPPSYVANMRGLIARMRSHKVEDVGAASGSGVPRSETPPLDQPSPGAVQHPEPSRSSSSVRFLTPDLPASARGRGGQGGGGRGRGGGRGSGRGAKRPVSQGSSQESPGGPKKRPRGS</sequence>
<feature type="compositionally biased region" description="Acidic residues" evidence="2">
    <location>
        <begin position="46"/>
        <end position="59"/>
    </location>
</feature>
<proteinExistence type="predicted"/>
<evidence type="ECO:0000313" key="5">
    <source>
        <dbReference type="Proteomes" id="UP001278766"/>
    </source>
</evidence>
<feature type="region of interest" description="Disordered" evidence="2">
    <location>
        <begin position="458"/>
        <end position="551"/>
    </location>
</feature>
<feature type="compositionally biased region" description="Low complexity" evidence="2">
    <location>
        <begin position="533"/>
        <end position="543"/>
    </location>
</feature>